<feature type="domain" description="ABC transmembrane type-1" evidence="16">
    <location>
        <begin position="1025"/>
        <end position="1359"/>
    </location>
</feature>
<feature type="transmembrane region" description="Helical" evidence="14">
    <location>
        <begin position="143"/>
        <end position="160"/>
    </location>
</feature>
<evidence type="ECO:0000259" key="15">
    <source>
        <dbReference type="PROSITE" id="PS50893"/>
    </source>
</evidence>
<feature type="domain" description="ABC transporter" evidence="15">
    <location>
        <begin position="1400"/>
        <end position="1618"/>
    </location>
</feature>
<sequence>MLLELLESICENNQTKIVDFFSPNITLSQSLQTFASCYQNNLMVIIPALFLFIFFPILMFALHKSKNPKLEVCSPVGGRITIGIILITITAVQFFYNTYRKWYLSKNIPLSWIYSTGVRYISLCFALFLTLACRNRGIVTSGVLFNYWLLLLVCSIPEFIGKYNYYFDKSDILKNLFNNKLEEFGSVDDNLLQYSTIQNILFFIYFPLLIVQVILSCFVDTPKYHVTNEKECPEYYTSFLNQITFDWFTPMAYTGFKRALTADDLWNLNSSDESKNVVSQFNKNFNNEMKKFAIKKIRKQKKEKRHGKIIKLEEQKLTNENQVSSKAKKDSEEKTDAPSVLWPLFLTFKMTFIGSGFYKLLFDLLQFVSPKLLSVLINFIQDKQQPLWIGLTISIVMFLVALFQSMVLHQYFHNMFRLGMNIRSALISTVYRKALFLSNTSRRKMTVGEIVNIMSVDIQRFQDMTTFVMLFWSAPLQVLLSIYFLWDLMGVSVFAGLVVLLLMVPLNSFISVKMRDCQVKHMKLKDERMKMVNEVIGGIKVLKLYNWENSLQETITEIRKKELSNLKQFAYLHAATSLSWSSAPFLVAVITFGVYVTIDPQNNVLTPQITFVALALFNILRFPLAIFAMIFAQAIQCYVSNKRLKSFLAADEIDPNDIETRITSSGKALTIKDASFAWIKEMDPFLKNINLSIEKESLVAIVGRTGSGKSSLLSALLGEMTKEKGSVHINGSIAFVPQQAWIQNLSLKDNILFNKTYDEKLYNKVIDSCSLRQDFEALPNSDLTEIGEKGINLSGGQKQRVNLARAIYADKDIYVIDDALSAVDAHVGKHIFDNVLSTNNGLLKDKTRILVTHSLHLLKYCDYIYVMKDGSISEEGNYSQLIKNNGELAELLEEFLIEEAKTRGRSVSFGEDAEEVKEVLDHLEGIDPIKKRRIEKEILKTVEEIHTSSENIFDKKETSSQRDDSGEKETSKLLDKSNENQPGNVESLTKGQIIQKEGVETGKVKLSVYVSYFKAIGLFCTFKFIFIYLLSSILGVLSNLWLADWSDNAKKIQSSNNTDETNQRLAIYTFLGLSQAGTVSIASIIMALGMVSASGILHQSMLIRILRSPMSFFDITPIGRILNRFGKDIELLDNRLPGAILSLTYYIIGGSTTIVVPIIITPYISIPLIPVLMGYIFLLDIEGLDAAIPRSFVSFIRTVVSSLEILTVIVLVTPWFGVILIPLVIIYFLVLRFYVNTSRQLKRLESTTRSPIYSHFQESVQGAASIRAYGVVENFVYESNKRVDQNLITYYPSIVANRWLAVRLELVGNLIVLFAALFSVFGRDGSGITAGLVGLSVAYALNVTQTLNWAVRMTSELETNIVAVERIKEYAELETEADTKTNPTIIQLPTNWPNEGHIVIRNISLRYRKDLDPVLRGISVEIDPKEKIGIVGRTGAGKSSLTLALFRIVELDEGSIIIDGIDISKIGLDDLRSRITIVPQDPMLFSGTLRDNLDPFHNYNDDSIWRALQLTHLDAFVTALPNQLEHQIAESGTNLSVGQRQLLCLARALLLDVETDQLIQRTIQEQFGSCTVLTIAHRLNTIKNSNRILVLDKGSVAEFDTPEKLLANPSGIFRSLMKEANLLSEN</sequence>
<dbReference type="PANTHER" id="PTHR24223:SF443">
    <property type="entry name" value="MULTIDRUG-RESISTANCE LIKE PROTEIN 1, ISOFORM I"/>
    <property type="match status" value="1"/>
</dbReference>
<dbReference type="InterPro" id="IPR003439">
    <property type="entry name" value="ABC_transporter-like_ATP-bd"/>
</dbReference>
<feature type="transmembrane region" description="Helical" evidence="14">
    <location>
        <begin position="1065"/>
        <end position="1097"/>
    </location>
</feature>
<feature type="transmembrane region" description="Helical" evidence="14">
    <location>
        <begin position="1327"/>
        <end position="1344"/>
    </location>
</feature>
<evidence type="ECO:0000313" key="17">
    <source>
        <dbReference type="Proteomes" id="UP000035680"/>
    </source>
</evidence>
<dbReference type="GO" id="GO:0005774">
    <property type="term" value="C:vacuolar membrane"/>
    <property type="evidence" value="ECO:0007669"/>
    <property type="project" value="UniProtKB-SubCell"/>
</dbReference>
<dbReference type="Pfam" id="PF00664">
    <property type="entry name" value="ABC_membrane"/>
    <property type="match status" value="3"/>
</dbReference>
<keyword evidence="8" id="KW-0067">ATP-binding</keyword>
<dbReference type="CDD" id="cd03250">
    <property type="entry name" value="ABCC_MRP_domain1"/>
    <property type="match status" value="1"/>
</dbReference>
<keyword evidence="3" id="KW-0813">Transport</keyword>
<evidence type="ECO:0000256" key="5">
    <source>
        <dbReference type="ARBA" id="ARBA00022692"/>
    </source>
</evidence>
<evidence type="ECO:0000256" key="2">
    <source>
        <dbReference type="ARBA" id="ARBA00009726"/>
    </source>
</evidence>
<dbReference type="CDD" id="cd18603">
    <property type="entry name" value="ABC_6TM_MRP1_2_3_6_D2_like"/>
    <property type="match status" value="1"/>
</dbReference>
<accession>A0A0K0G4S3</accession>
<comment type="subcellular location">
    <subcellularLocation>
        <location evidence="1">Vacuole membrane</location>
        <topology evidence="1">Multi-pass membrane protein</topology>
    </subcellularLocation>
</comment>
<dbReference type="PROSITE" id="PS00211">
    <property type="entry name" value="ABC_TRANSPORTER_1"/>
    <property type="match status" value="2"/>
</dbReference>
<feature type="transmembrane region" description="Helical" evidence="14">
    <location>
        <begin position="42"/>
        <end position="62"/>
    </location>
</feature>
<dbReference type="InterPro" id="IPR011527">
    <property type="entry name" value="ABC1_TM_dom"/>
</dbReference>
<dbReference type="InterPro" id="IPR056227">
    <property type="entry name" value="TMD0_ABC"/>
</dbReference>
<keyword evidence="9 14" id="KW-1133">Transmembrane helix</keyword>
<dbReference type="CDD" id="cd03244">
    <property type="entry name" value="ABCC_MRP_domain2"/>
    <property type="match status" value="1"/>
</dbReference>
<dbReference type="InterPro" id="IPR003593">
    <property type="entry name" value="AAA+_ATPase"/>
</dbReference>
<dbReference type="InterPro" id="IPR036640">
    <property type="entry name" value="ABC1_TM_sf"/>
</dbReference>
<dbReference type="FunFam" id="3.40.50.300:FF:000997">
    <property type="entry name" value="Multidrug resistance-associated protein 1"/>
    <property type="match status" value="1"/>
</dbReference>
<evidence type="ECO:0000256" key="10">
    <source>
        <dbReference type="ARBA" id="ARBA00023136"/>
    </source>
</evidence>
<evidence type="ECO:0000313" key="18">
    <source>
        <dbReference type="WBParaSite" id="SVE_1973400.3"/>
    </source>
</evidence>
<evidence type="ECO:0000256" key="8">
    <source>
        <dbReference type="ARBA" id="ARBA00022840"/>
    </source>
</evidence>
<dbReference type="Pfam" id="PF00005">
    <property type="entry name" value="ABC_tran"/>
    <property type="match status" value="2"/>
</dbReference>
<feature type="transmembrane region" description="Helical" evidence="14">
    <location>
        <begin position="610"/>
        <end position="635"/>
    </location>
</feature>
<feature type="transmembrane region" description="Helical" evidence="14">
    <location>
        <begin position="82"/>
        <end position="99"/>
    </location>
</feature>
<comment type="catalytic activity">
    <reaction evidence="12">
        <text>leukotriene C4(in) + ATP + H2O = leukotriene C4(out) + ADP + phosphate + H(+)</text>
        <dbReference type="Rhea" id="RHEA:38963"/>
        <dbReference type="ChEBI" id="CHEBI:15377"/>
        <dbReference type="ChEBI" id="CHEBI:15378"/>
        <dbReference type="ChEBI" id="CHEBI:30616"/>
        <dbReference type="ChEBI" id="CHEBI:43474"/>
        <dbReference type="ChEBI" id="CHEBI:57973"/>
        <dbReference type="ChEBI" id="CHEBI:456216"/>
    </reaction>
    <physiologicalReaction direction="left-to-right" evidence="12">
        <dbReference type="Rhea" id="RHEA:38964"/>
    </physiologicalReaction>
</comment>
<keyword evidence="7" id="KW-0547">Nucleotide-binding</keyword>
<keyword evidence="4" id="KW-0926">Vacuole</keyword>
<feature type="transmembrane region" description="Helical" evidence="14">
    <location>
        <begin position="387"/>
        <end position="408"/>
    </location>
</feature>
<evidence type="ECO:0000256" key="11">
    <source>
        <dbReference type="ARBA" id="ARBA00024220"/>
    </source>
</evidence>
<reference evidence="17" key="1">
    <citation type="submission" date="2014-07" db="EMBL/GenBank/DDBJ databases">
        <authorList>
            <person name="Martin A.A"/>
            <person name="De Silva N."/>
        </authorList>
    </citation>
    <scope>NUCLEOTIDE SEQUENCE</scope>
</reference>
<keyword evidence="6" id="KW-0677">Repeat</keyword>
<evidence type="ECO:0000256" key="4">
    <source>
        <dbReference type="ARBA" id="ARBA00022554"/>
    </source>
</evidence>
<dbReference type="PANTHER" id="PTHR24223">
    <property type="entry name" value="ATP-BINDING CASSETTE SUB-FAMILY C"/>
    <property type="match status" value="1"/>
</dbReference>
<reference evidence="18" key="2">
    <citation type="submission" date="2015-08" db="UniProtKB">
        <authorList>
            <consortium name="WormBaseParasite"/>
        </authorList>
    </citation>
    <scope>IDENTIFICATION</scope>
</reference>
<feature type="transmembrane region" description="Helical" evidence="14">
    <location>
        <begin position="492"/>
        <end position="512"/>
    </location>
</feature>
<dbReference type="Pfam" id="PF24357">
    <property type="entry name" value="TMD0_ABC"/>
    <property type="match status" value="1"/>
</dbReference>
<evidence type="ECO:0000256" key="14">
    <source>
        <dbReference type="SAM" id="Phobius"/>
    </source>
</evidence>
<dbReference type="STRING" id="75913.A0A0K0G4S3"/>
<dbReference type="GO" id="GO:0015431">
    <property type="term" value="F:ABC-type glutathione S-conjugate transporter activity"/>
    <property type="evidence" value="ECO:0007669"/>
    <property type="project" value="UniProtKB-EC"/>
</dbReference>
<dbReference type="FunFam" id="3.40.50.300:FF:000074">
    <property type="entry name" value="Multidrug resistance-associated protein 5 isoform 1"/>
    <property type="match status" value="1"/>
</dbReference>
<dbReference type="InterPro" id="IPR017871">
    <property type="entry name" value="ABC_transporter-like_CS"/>
</dbReference>
<keyword evidence="10 14" id="KW-0472">Membrane</keyword>
<proteinExistence type="inferred from homology"/>
<evidence type="ECO:0000256" key="12">
    <source>
        <dbReference type="ARBA" id="ARBA00047523"/>
    </source>
</evidence>
<dbReference type="InterPro" id="IPR027417">
    <property type="entry name" value="P-loop_NTPase"/>
</dbReference>
<feature type="region of interest" description="Disordered" evidence="13">
    <location>
        <begin position="953"/>
        <end position="989"/>
    </location>
</feature>
<feature type="transmembrane region" description="Helical" evidence="14">
    <location>
        <begin position="200"/>
        <end position="219"/>
    </location>
</feature>
<dbReference type="Proteomes" id="UP000035680">
    <property type="component" value="Unassembled WGS sequence"/>
</dbReference>
<evidence type="ECO:0000256" key="9">
    <source>
        <dbReference type="ARBA" id="ARBA00022989"/>
    </source>
</evidence>
<evidence type="ECO:0000256" key="6">
    <source>
        <dbReference type="ARBA" id="ARBA00022737"/>
    </source>
</evidence>
<keyword evidence="5 14" id="KW-0812">Transmembrane</keyword>
<dbReference type="SMART" id="SM00382">
    <property type="entry name" value="AAA"/>
    <property type="match status" value="2"/>
</dbReference>
<protein>
    <recommendedName>
        <fullName evidence="11">ABC-type glutathione-S-conjugate transporter</fullName>
        <ecNumber evidence="11">7.6.2.3</ecNumber>
    </recommendedName>
</protein>
<feature type="transmembrane region" description="Helical" evidence="14">
    <location>
        <begin position="111"/>
        <end position="131"/>
    </location>
</feature>
<organism evidence="17 18">
    <name type="scientific">Strongyloides venezuelensis</name>
    <name type="common">Threadworm</name>
    <dbReference type="NCBI Taxonomy" id="75913"/>
    <lineage>
        <taxon>Eukaryota</taxon>
        <taxon>Metazoa</taxon>
        <taxon>Ecdysozoa</taxon>
        <taxon>Nematoda</taxon>
        <taxon>Chromadorea</taxon>
        <taxon>Rhabditida</taxon>
        <taxon>Tylenchina</taxon>
        <taxon>Panagrolaimomorpha</taxon>
        <taxon>Strongyloidoidea</taxon>
        <taxon>Strongyloididae</taxon>
        <taxon>Strongyloides</taxon>
    </lineage>
</organism>
<feature type="transmembrane region" description="Helical" evidence="14">
    <location>
        <begin position="569"/>
        <end position="598"/>
    </location>
</feature>
<name>A0A0K0G4S3_STRVS</name>
<feature type="transmembrane region" description="Helical" evidence="14">
    <location>
        <begin position="1300"/>
        <end position="1321"/>
    </location>
</feature>
<keyword evidence="17" id="KW-1185">Reference proteome</keyword>
<evidence type="ECO:0000256" key="3">
    <source>
        <dbReference type="ARBA" id="ARBA00022448"/>
    </source>
</evidence>
<evidence type="ECO:0000256" key="1">
    <source>
        <dbReference type="ARBA" id="ARBA00004128"/>
    </source>
</evidence>
<comment type="similarity">
    <text evidence="2">Belongs to the ABC transporter superfamily. ABCC family. Conjugate transporter (TC 3.A.1.208) subfamily.</text>
</comment>
<feature type="transmembrane region" description="Helical" evidence="14">
    <location>
        <begin position="1215"/>
        <end position="1235"/>
    </location>
</feature>
<feature type="domain" description="ABC transmembrane type-1" evidence="16">
    <location>
        <begin position="353"/>
        <end position="636"/>
    </location>
</feature>
<feature type="compositionally biased region" description="Polar residues" evidence="13">
    <location>
        <begin position="979"/>
        <end position="989"/>
    </location>
</feature>
<feature type="compositionally biased region" description="Basic and acidic residues" evidence="13">
    <location>
        <begin position="953"/>
        <end position="978"/>
    </location>
</feature>
<dbReference type="GO" id="GO:0000323">
    <property type="term" value="C:lytic vacuole"/>
    <property type="evidence" value="ECO:0007669"/>
    <property type="project" value="UniProtKB-ARBA"/>
</dbReference>
<dbReference type="Gene3D" id="1.20.1560.10">
    <property type="entry name" value="ABC transporter type 1, transmembrane domain"/>
    <property type="match status" value="3"/>
</dbReference>
<dbReference type="WBParaSite" id="SVE_1973400.3">
    <property type="protein sequence ID" value="SVE_1973400.3"/>
    <property type="gene ID" value="SVE_1973400"/>
</dbReference>
<dbReference type="EC" id="7.6.2.3" evidence="11"/>
<dbReference type="Gene3D" id="3.40.50.300">
    <property type="entry name" value="P-loop containing nucleotide triphosphate hydrolases"/>
    <property type="match status" value="2"/>
</dbReference>
<dbReference type="FunFam" id="1.20.1560.10:FF:000020">
    <property type="entry name" value="ABC metal ion transporter"/>
    <property type="match status" value="1"/>
</dbReference>
<dbReference type="FunFam" id="1.20.1560.10:FF:000001">
    <property type="entry name" value="ATP-binding cassette subfamily C member 1"/>
    <property type="match status" value="1"/>
</dbReference>
<dbReference type="CDD" id="cd18595">
    <property type="entry name" value="ABC_6TM_MRP1_2_3_6_D1_like"/>
    <property type="match status" value="1"/>
</dbReference>
<dbReference type="PROSITE" id="PS50929">
    <property type="entry name" value="ABC_TM1F"/>
    <property type="match status" value="2"/>
</dbReference>
<dbReference type="PROSITE" id="PS50893">
    <property type="entry name" value="ABC_TRANSPORTER_2"/>
    <property type="match status" value="2"/>
</dbReference>
<feature type="transmembrane region" description="Helical" evidence="14">
    <location>
        <begin position="1154"/>
        <end position="1179"/>
    </location>
</feature>
<evidence type="ECO:0000259" key="16">
    <source>
        <dbReference type="PROSITE" id="PS50929"/>
    </source>
</evidence>
<dbReference type="SUPFAM" id="SSF52540">
    <property type="entry name" value="P-loop containing nucleoside triphosphate hydrolases"/>
    <property type="match status" value="2"/>
</dbReference>
<evidence type="ECO:0000256" key="7">
    <source>
        <dbReference type="ARBA" id="ARBA00022741"/>
    </source>
</evidence>
<evidence type="ECO:0000256" key="13">
    <source>
        <dbReference type="SAM" id="MobiDB-lite"/>
    </source>
</evidence>
<feature type="transmembrane region" description="Helical" evidence="14">
    <location>
        <begin position="467"/>
        <end position="486"/>
    </location>
</feature>
<dbReference type="SUPFAM" id="SSF90123">
    <property type="entry name" value="ABC transporter transmembrane region"/>
    <property type="match status" value="3"/>
</dbReference>
<dbReference type="GO" id="GO:0005524">
    <property type="term" value="F:ATP binding"/>
    <property type="evidence" value="ECO:0007669"/>
    <property type="project" value="UniProtKB-KW"/>
</dbReference>
<dbReference type="InterPro" id="IPR050173">
    <property type="entry name" value="ABC_transporter_C-like"/>
</dbReference>
<feature type="domain" description="ABC transporter" evidence="15">
    <location>
        <begin position="669"/>
        <end position="894"/>
    </location>
</feature>
<feature type="transmembrane region" description="Helical" evidence="14">
    <location>
        <begin position="1015"/>
        <end position="1037"/>
    </location>
</feature>
<dbReference type="GO" id="GO:0016887">
    <property type="term" value="F:ATP hydrolysis activity"/>
    <property type="evidence" value="ECO:0007669"/>
    <property type="project" value="InterPro"/>
</dbReference>